<name>A0A0G1YGU6_9BACT</name>
<evidence type="ECO:0000313" key="2">
    <source>
        <dbReference type="Proteomes" id="UP000033870"/>
    </source>
</evidence>
<accession>A0A0G1YGU6</accession>
<reference evidence="1 2" key="1">
    <citation type="journal article" date="2015" name="Nature">
        <title>rRNA introns, odd ribosomes, and small enigmatic genomes across a large radiation of phyla.</title>
        <authorList>
            <person name="Brown C.T."/>
            <person name="Hug L.A."/>
            <person name="Thomas B.C."/>
            <person name="Sharon I."/>
            <person name="Castelle C.J."/>
            <person name="Singh A."/>
            <person name="Wilkins M.J."/>
            <person name="Williams K.H."/>
            <person name="Banfield J.F."/>
        </authorList>
    </citation>
    <scope>NUCLEOTIDE SEQUENCE [LARGE SCALE GENOMIC DNA]</scope>
</reference>
<organism evidence="1 2">
    <name type="scientific">Candidatus Magasanikbacteria bacterium GW2011_GWA2_56_11</name>
    <dbReference type="NCBI Taxonomy" id="1619044"/>
    <lineage>
        <taxon>Bacteria</taxon>
        <taxon>Candidatus Magasanikiibacteriota</taxon>
    </lineage>
</organism>
<sequence length="87" mass="10076">MYRLIGILKKEETQEYVCKDGTPGKKRILFVEPEGSIYPVKVSVSDMDLKAGKIGEKVTLDVEIYPFYIQNKTRQKAFMDIYIPNKK</sequence>
<evidence type="ECO:0000313" key="1">
    <source>
        <dbReference type="EMBL" id="KKW42450.1"/>
    </source>
</evidence>
<proteinExistence type="predicted"/>
<gene>
    <name evidence="1" type="ORF">UY92_C0006G0011</name>
</gene>
<dbReference type="EMBL" id="LCRX01000006">
    <property type="protein sequence ID" value="KKW42450.1"/>
    <property type="molecule type" value="Genomic_DNA"/>
</dbReference>
<dbReference type="Proteomes" id="UP000033870">
    <property type="component" value="Unassembled WGS sequence"/>
</dbReference>
<protein>
    <submittedName>
        <fullName evidence="1">Uncharacterized protein</fullName>
    </submittedName>
</protein>
<dbReference type="AlphaFoldDB" id="A0A0G1YGU6"/>
<comment type="caution">
    <text evidence="1">The sequence shown here is derived from an EMBL/GenBank/DDBJ whole genome shotgun (WGS) entry which is preliminary data.</text>
</comment>